<evidence type="ECO:0000313" key="2">
    <source>
        <dbReference type="EMBL" id="KAJ1162117.1"/>
    </source>
</evidence>
<gene>
    <name evidence="2" type="ORF">NDU88_002595</name>
</gene>
<name>A0AAV7SC53_PLEWA</name>
<dbReference type="PANTHER" id="PTHR33050">
    <property type="entry name" value="REVERSE TRANSCRIPTASE DOMAIN-CONTAINING PROTEIN"/>
    <property type="match status" value="1"/>
</dbReference>
<dbReference type="InterPro" id="IPR052055">
    <property type="entry name" value="Hepadnavirus_pol/RT"/>
</dbReference>
<proteinExistence type="predicted"/>
<sequence>MGEVEIRGLWYPAEPGLHINLQEHQAIRLALKAFLPSLKGKVVQVFTDNTTTMWYSNKEREVGSLTICQEELRLWTWLEYQGITLMVQHLAGSLSARADELSRRCLADHKWYLHREVVTPFHLGQNITLPTFFAPPHPSKEEERLHRLDPKRALSFYLDCTKEFWVDDQLFVGGTHPSADDPRVPAADGCLDPEGLLGTTGRAAEVAPSGFLKNPHRHSRRDPPPQEDVSWRPADAKEEDCGQQKPWDTKNQEEPVLKLATLWRAWPHQVREVGRQEEGLGRVHTN</sequence>
<feature type="compositionally biased region" description="Basic and acidic residues" evidence="1">
    <location>
        <begin position="234"/>
        <end position="254"/>
    </location>
</feature>
<accession>A0AAV7SC53</accession>
<dbReference type="AlphaFoldDB" id="A0AAV7SC53"/>
<organism evidence="2 3">
    <name type="scientific">Pleurodeles waltl</name>
    <name type="common">Iberian ribbed newt</name>
    <dbReference type="NCBI Taxonomy" id="8319"/>
    <lineage>
        <taxon>Eukaryota</taxon>
        <taxon>Metazoa</taxon>
        <taxon>Chordata</taxon>
        <taxon>Craniata</taxon>
        <taxon>Vertebrata</taxon>
        <taxon>Euteleostomi</taxon>
        <taxon>Amphibia</taxon>
        <taxon>Batrachia</taxon>
        <taxon>Caudata</taxon>
        <taxon>Salamandroidea</taxon>
        <taxon>Salamandridae</taxon>
        <taxon>Pleurodelinae</taxon>
        <taxon>Pleurodeles</taxon>
    </lineage>
</organism>
<evidence type="ECO:0008006" key="4">
    <source>
        <dbReference type="Google" id="ProtNLM"/>
    </source>
</evidence>
<keyword evidence="3" id="KW-1185">Reference proteome</keyword>
<feature type="region of interest" description="Disordered" evidence="1">
    <location>
        <begin position="177"/>
        <end position="254"/>
    </location>
</feature>
<protein>
    <recommendedName>
        <fullName evidence="4">Reverse transcriptase RNase H-like domain-containing protein</fullName>
    </recommendedName>
</protein>
<reference evidence="2" key="1">
    <citation type="journal article" date="2022" name="bioRxiv">
        <title>Sequencing and chromosome-scale assembly of the giantPleurodeles waltlgenome.</title>
        <authorList>
            <person name="Brown T."/>
            <person name="Elewa A."/>
            <person name="Iarovenko S."/>
            <person name="Subramanian E."/>
            <person name="Araus A.J."/>
            <person name="Petzold A."/>
            <person name="Susuki M."/>
            <person name="Suzuki K.-i.T."/>
            <person name="Hayashi T."/>
            <person name="Toyoda A."/>
            <person name="Oliveira C."/>
            <person name="Osipova E."/>
            <person name="Leigh N.D."/>
            <person name="Simon A."/>
            <person name="Yun M.H."/>
        </authorList>
    </citation>
    <scope>NUCLEOTIDE SEQUENCE</scope>
    <source>
        <strain evidence="2">20211129_DDA</strain>
        <tissue evidence="2">Liver</tissue>
    </source>
</reference>
<dbReference type="Proteomes" id="UP001066276">
    <property type="component" value="Chromosome 4_2"/>
</dbReference>
<comment type="caution">
    <text evidence="2">The sequence shown here is derived from an EMBL/GenBank/DDBJ whole genome shotgun (WGS) entry which is preliminary data.</text>
</comment>
<dbReference type="CDD" id="cd09275">
    <property type="entry name" value="RNase_HI_RT_DIRS1"/>
    <property type="match status" value="1"/>
</dbReference>
<evidence type="ECO:0000256" key="1">
    <source>
        <dbReference type="SAM" id="MobiDB-lite"/>
    </source>
</evidence>
<dbReference type="EMBL" id="JANPWB010000008">
    <property type="protein sequence ID" value="KAJ1162117.1"/>
    <property type="molecule type" value="Genomic_DNA"/>
</dbReference>
<evidence type="ECO:0000313" key="3">
    <source>
        <dbReference type="Proteomes" id="UP001066276"/>
    </source>
</evidence>
<dbReference type="PANTHER" id="PTHR33050:SF7">
    <property type="entry name" value="RIBONUCLEASE H"/>
    <property type="match status" value="1"/>
</dbReference>